<keyword evidence="3 6" id="KW-0808">Transferase</keyword>
<dbReference type="EC" id="2.1.1.223" evidence="6"/>
<comment type="caution">
    <text evidence="8">The sequence shown here is derived from an EMBL/GenBank/DDBJ whole genome shotgun (WGS) entry which is preliminary data.</text>
</comment>
<dbReference type="GO" id="GO:0008033">
    <property type="term" value="P:tRNA processing"/>
    <property type="evidence" value="ECO:0007669"/>
    <property type="project" value="UniProtKB-UniRule"/>
</dbReference>
<feature type="domain" description="Methyltransferase small" evidence="7">
    <location>
        <begin position="70"/>
        <end position="157"/>
    </location>
</feature>
<comment type="similarity">
    <text evidence="6">Belongs to the methyltransferase superfamily. tRNA (adenine-N(6)-)-methyltransferase family.</text>
</comment>
<dbReference type="SUPFAM" id="SSF53335">
    <property type="entry name" value="S-adenosyl-L-methionine-dependent methyltransferases"/>
    <property type="match status" value="1"/>
</dbReference>
<dbReference type="Proteomes" id="UP000003604">
    <property type="component" value="Unassembled WGS sequence"/>
</dbReference>
<reference evidence="8 9" key="1">
    <citation type="submission" date="2009-10" db="EMBL/GenBank/DDBJ databases">
        <authorList>
            <consortium name="Los Alamos National Laboratory (LANL)"/>
            <consortium name="National Microbial Pathogen Data Resource (NMPDR)"/>
            <person name="Saunders E.H."/>
            <person name="Munk A.C."/>
            <person name="Tapia R."/>
            <person name="Green L."/>
            <person name="Rogers Y."/>
            <person name="Detter J.C."/>
            <person name="Bruce D."/>
            <person name="Brettin T.S."/>
            <person name="Colwell R.R."/>
            <person name="Huq A."/>
            <person name="Grim C.J."/>
            <person name="Hasan N.A."/>
            <person name="Bartels D."/>
            <person name="Vonstein V."/>
        </authorList>
    </citation>
    <scope>NUCLEOTIDE SEQUENCE [LARGE SCALE GENOMIC DNA]</scope>
    <source>
        <strain evidence="8 9">CIP 101886</strain>
    </source>
</reference>
<sequence length="269" mass="30092">MRKIDYLSSLTLQQHNHLFLKQLSTTAAKTTLGGIVGKGFRFKHFTVEDQDCGMPVSTDGVLLGAWAEAKDGHTILDIGTGTGLLALMMAQRFPTARITALDIDAHAAETARFNAEQSAWHDRIDVHHQDICTWESSAQFDTIVCNPPYFTTGEQANDARRAKARHTNTLSHDTLLNVIKARLSLHGEAHLILPSVEGENLITKAQTHQLFCCRKVRVKPTERKPVSRLLITLSKNRPADVEEKTLVIQGMARYTDEFIALTKDFYLKM</sequence>
<keyword evidence="5 6" id="KW-0819">tRNA processing</keyword>
<dbReference type="InterPro" id="IPR007848">
    <property type="entry name" value="Small_mtfrase_dom"/>
</dbReference>
<keyword evidence="1 6" id="KW-0963">Cytoplasm</keyword>
<evidence type="ECO:0000256" key="4">
    <source>
        <dbReference type="ARBA" id="ARBA00022691"/>
    </source>
</evidence>
<dbReference type="EMBL" id="ADAQ01000011">
    <property type="protein sequence ID" value="EEY72803.1"/>
    <property type="molecule type" value="Genomic_DNA"/>
</dbReference>
<dbReference type="CDD" id="cd02440">
    <property type="entry name" value="AdoMet_MTases"/>
    <property type="match status" value="1"/>
</dbReference>
<dbReference type="PANTHER" id="PTHR47739">
    <property type="entry name" value="TRNA1(VAL) (ADENINE(37)-N6)-METHYLTRANSFERASE"/>
    <property type="match status" value="1"/>
</dbReference>
<dbReference type="Gene3D" id="3.40.50.150">
    <property type="entry name" value="Vaccinia Virus protein VP39"/>
    <property type="match status" value="1"/>
</dbReference>
<name>D0I834_GRIHO</name>
<evidence type="ECO:0000256" key="6">
    <source>
        <dbReference type="HAMAP-Rule" id="MF_01872"/>
    </source>
</evidence>
<evidence type="ECO:0000256" key="3">
    <source>
        <dbReference type="ARBA" id="ARBA00022679"/>
    </source>
</evidence>
<dbReference type="InterPro" id="IPR022882">
    <property type="entry name" value="tRNA_adenine-N6_MeTrfase"/>
</dbReference>
<dbReference type="HAMAP" id="MF_01872">
    <property type="entry name" value="tRNA_methyltr_YfiC"/>
    <property type="match status" value="1"/>
</dbReference>
<dbReference type="InterPro" id="IPR050210">
    <property type="entry name" value="tRNA_Adenine-N(6)_MTase"/>
</dbReference>
<comment type="catalytic activity">
    <reaction evidence="6">
        <text>adenosine(37) in tRNA1(Val) + S-adenosyl-L-methionine = N(6)-methyladenosine(37) in tRNA1(Val) + S-adenosyl-L-homocysteine + H(+)</text>
        <dbReference type="Rhea" id="RHEA:43160"/>
        <dbReference type="Rhea" id="RHEA-COMP:10369"/>
        <dbReference type="Rhea" id="RHEA-COMP:10370"/>
        <dbReference type="ChEBI" id="CHEBI:15378"/>
        <dbReference type="ChEBI" id="CHEBI:57856"/>
        <dbReference type="ChEBI" id="CHEBI:59789"/>
        <dbReference type="ChEBI" id="CHEBI:74411"/>
        <dbReference type="ChEBI" id="CHEBI:74449"/>
        <dbReference type="EC" id="2.1.1.223"/>
    </reaction>
</comment>
<dbReference type="AlphaFoldDB" id="D0I834"/>
<dbReference type="GO" id="GO:0016430">
    <property type="term" value="F:tRNA (adenine-N6)-methyltransferase activity"/>
    <property type="evidence" value="ECO:0007669"/>
    <property type="project" value="UniProtKB-UniRule"/>
</dbReference>
<dbReference type="InterPro" id="IPR002052">
    <property type="entry name" value="DNA_methylase_N6_adenine_CS"/>
</dbReference>
<dbReference type="InterPro" id="IPR029063">
    <property type="entry name" value="SAM-dependent_MTases_sf"/>
</dbReference>
<evidence type="ECO:0000256" key="5">
    <source>
        <dbReference type="ARBA" id="ARBA00022694"/>
    </source>
</evidence>
<dbReference type="PROSITE" id="PS00092">
    <property type="entry name" value="N6_MTASE"/>
    <property type="match status" value="1"/>
</dbReference>
<dbReference type="Pfam" id="PF05175">
    <property type="entry name" value="MTS"/>
    <property type="match status" value="1"/>
</dbReference>
<keyword evidence="9" id="KW-1185">Reference proteome</keyword>
<evidence type="ECO:0000256" key="1">
    <source>
        <dbReference type="ARBA" id="ARBA00022490"/>
    </source>
</evidence>
<evidence type="ECO:0000259" key="7">
    <source>
        <dbReference type="Pfam" id="PF05175"/>
    </source>
</evidence>
<keyword evidence="4 6" id="KW-0949">S-adenosyl-L-methionine</keyword>
<dbReference type="GO" id="GO:0003676">
    <property type="term" value="F:nucleic acid binding"/>
    <property type="evidence" value="ECO:0007669"/>
    <property type="project" value="InterPro"/>
</dbReference>
<gene>
    <name evidence="8" type="ORF">VHA_001909</name>
</gene>
<dbReference type="GO" id="GO:0005737">
    <property type="term" value="C:cytoplasm"/>
    <property type="evidence" value="ECO:0007669"/>
    <property type="project" value="UniProtKB-SubCell"/>
</dbReference>
<keyword evidence="2 6" id="KW-0489">Methyltransferase</keyword>
<organism evidence="8 9">
    <name type="scientific">Grimontia hollisae CIP 101886</name>
    <dbReference type="NCBI Taxonomy" id="675812"/>
    <lineage>
        <taxon>Bacteria</taxon>
        <taxon>Pseudomonadati</taxon>
        <taxon>Pseudomonadota</taxon>
        <taxon>Gammaproteobacteria</taxon>
        <taxon>Vibrionales</taxon>
        <taxon>Vibrionaceae</taxon>
        <taxon>Grimontia</taxon>
    </lineage>
</organism>
<dbReference type="eggNOG" id="COG4123">
    <property type="taxonomic scope" value="Bacteria"/>
</dbReference>
<comment type="function">
    <text evidence="6">Specifically methylates the adenine in position 37 of tRNA(1)(Val) (anticodon cmo5UAC).</text>
</comment>
<evidence type="ECO:0000313" key="8">
    <source>
        <dbReference type="EMBL" id="EEY72803.1"/>
    </source>
</evidence>
<evidence type="ECO:0000313" key="9">
    <source>
        <dbReference type="Proteomes" id="UP000003604"/>
    </source>
</evidence>
<dbReference type="PANTHER" id="PTHR47739:SF1">
    <property type="entry name" value="TRNA1(VAL) (ADENINE(37)-N6)-METHYLTRANSFERASE"/>
    <property type="match status" value="1"/>
</dbReference>
<accession>D0I834</accession>
<dbReference type="GO" id="GO:0032259">
    <property type="term" value="P:methylation"/>
    <property type="evidence" value="ECO:0007669"/>
    <property type="project" value="UniProtKB-KW"/>
</dbReference>
<protein>
    <recommendedName>
        <fullName evidence="6">tRNA1(Val) (adenine(37)-N6)-methyltransferase</fullName>
        <ecNumber evidence="6">2.1.1.223</ecNumber>
    </recommendedName>
    <alternativeName>
        <fullName evidence="6">tRNA m6A37 methyltransferase</fullName>
    </alternativeName>
</protein>
<proteinExistence type="inferred from homology"/>
<comment type="subcellular location">
    <subcellularLocation>
        <location evidence="6">Cytoplasm</location>
    </subcellularLocation>
</comment>
<evidence type="ECO:0000256" key="2">
    <source>
        <dbReference type="ARBA" id="ARBA00022603"/>
    </source>
</evidence>